<dbReference type="Pfam" id="PF00015">
    <property type="entry name" value="MCPsignal"/>
    <property type="match status" value="1"/>
</dbReference>
<evidence type="ECO:0000256" key="5">
    <source>
        <dbReference type="ARBA" id="ARBA00022989"/>
    </source>
</evidence>
<dbReference type="Gene3D" id="3.30.450.20">
    <property type="entry name" value="PAS domain"/>
    <property type="match status" value="1"/>
</dbReference>
<dbReference type="EMBL" id="SLXH01000029">
    <property type="protein sequence ID" value="TCP14644.1"/>
    <property type="molecule type" value="Genomic_DNA"/>
</dbReference>
<reference evidence="13 14" key="1">
    <citation type="submission" date="2019-03" db="EMBL/GenBank/DDBJ databases">
        <title>Genomic Encyclopedia of Type Strains, Phase IV (KMG-IV): sequencing the most valuable type-strain genomes for metagenomic binning, comparative biology and taxonomic classification.</title>
        <authorList>
            <person name="Goeker M."/>
        </authorList>
    </citation>
    <scope>NUCLEOTIDE SEQUENCE [LARGE SCALE GENOMIC DNA]</scope>
    <source>
        <strain evidence="13 14">DSM 1837</strain>
    </source>
</reference>
<keyword evidence="14" id="KW-1185">Reference proteome</keyword>
<dbReference type="InterPro" id="IPR003660">
    <property type="entry name" value="HAMP_dom"/>
</dbReference>
<dbReference type="FunFam" id="1.10.287.950:FF:000001">
    <property type="entry name" value="Methyl-accepting chemotaxis sensory transducer"/>
    <property type="match status" value="1"/>
</dbReference>
<dbReference type="SMART" id="SM01049">
    <property type="entry name" value="Cache_2"/>
    <property type="match status" value="1"/>
</dbReference>
<keyword evidence="2" id="KW-1003">Cell membrane</keyword>
<dbReference type="GO" id="GO:0005886">
    <property type="term" value="C:plasma membrane"/>
    <property type="evidence" value="ECO:0007669"/>
    <property type="project" value="UniProtKB-SubCell"/>
</dbReference>
<keyword evidence="8" id="KW-0807">Transducer</keyword>
<dbReference type="InterPro" id="IPR033480">
    <property type="entry name" value="sCache_2"/>
</dbReference>
<dbReference type="SMART" id="SM00283">
    <property type="entry name" value="MA"/>
    <property type="match status" value="1"/>
</dbReference>
<feature type="transmembrane region" description="Helical" evidence="10">
    <location>
        <begin position="219"/>
        <end position="239"/>
    </location>
</feature>
<dbReference type="Proteomes" id="UP000295182">
    <property type="component" value="Unassembled WGS sequence"/>
</dbReference>
<dbReference type="OrthoDB" id="8555762at2"/>
<organism evidence="13 14">
    <name type="scientific">Simplicispira metamorpha</name>
    <dbReference type="NCBI Taxonomy" id="80881"/>
    <lineage>
        <taxon>Bacteria</taxon>
        <taxon>Pseudomonadati</taxon>
        <taxon>Pseudomonadota</taxon>
        <taxon>Betaproteobacteria</taxon>
        <taxon>Burkholderiales</taxon>
        <taxon>Comamonadaceae</taxon>
        <taxon>Simplicispira</taxon>
    </lineage>
</organism>
<evidence type="ECO:0000259" key="11">
    <source>
        <dbReference type="PROSITE" id="PS50111"/>
    </source>
</evidence>
<dbReference type="InterPro" id="IPR004090">
    <property type="entry name" value="Chemotax_Me-accpt_rcpt"/>
</dbReference>
<dbReference type="AlphaFoldDB" id="A0A4R2N3J2"/>
<evidence type="ECO:0000256" key="3">
    <source>
        <dbReference type="ARBA" id="ARBA00022481"/>
    </source>
</evidence>
<dbReference type="SMART" id="SM00304">
    <property type="entry name" value="HAMP"/>
    <property type="match status" value="1"/>
</dbReference>
<sequence length="676" mass="73763">MTSPIAHAEQRADNSGFFEYHGIWAPGVRAFRNLRFNTKAAIISLAFMLPMLTLVGWLLKTELDSAMQSHMDATRQHVEIGHGILAWAHAQETSGKLPREQAQQLAREAISQLRYDKQEYFWINDMQPRVVMHPTRPELNGKDVSDLKDPNGLALFKAFTNTVRQQGKGFVNYQWPKPGSSAPVDKISYVQGFEPWGWVIGTGIYIDEVHNDFMHQLRIAGVGVLFTLLVGGYLFLSFYRVMDGGLKETRRHLRAMTSGDLTTSPSPWGHDEAAQLMSELRAMQDALRTMVLRVRHSSDEIVHSASEIASGALDLSRRTEHTASNLEESAASMEEITATVHSGAENTQEASQMARHNAEVASDGGRVMREVVETMEGIRASSAQIGDIIATIDGIAFQTNILALNAAVEAARAGEQGRGFAVVASEVRSLAGRSAAAAKEIKTLIDSSVRQVETGTGIVRKAGTTIEDIVASSQRVNELLSEVATGAREQNQGISQIGEAVQELDRMTQQNAALVEETAAAASAMQNQANHLAEEVARFKLPAGSRLALQDSAAQSAPGADFDFDKAIEAHRQWKVKLRSAIAQHEKLDADTICRDDRCPLGQWLHGSGGQRWGTRPLFTQLLAKHADFHQSAGSVARKINAGQYADAEKLIGSGSHFSDISLEVTTLLSTAKRGL</sequence>
<dbReference type="Gene3D" id="1.20.120.30">
    <property type="entry name" value="Aspartate receptor, ligand-binding domain"/>
    <property type="match status" value="1"/>
</dbReference>
<dbReference type="PRINTS" id="PR00260">
    <property type="entry name" value="CHEMTRNSDUCR"/>
</dbReference>
<proteinExistence type="inferred from homology"/>
<comment type="subcellular location">
    <subcellularLocation>
        <location evidence="1">Cell membrane</location>
        <topology evidence="1">Multi-pass membrane protein</topology>
    </subcellularLocation>
</comment>
<gene>
    <name evidence="13" type="ORF">EV674_12915</name>
</gene>
<dbReference type="GO" id="GO:0007165">
    <property type="term" value="P:signal transduction"/>
    <property type="evidence" value="ECO:0007669"/>
    <property type="project" value="UniProtKB-KW"/>
</dbReference>
<feature type="coiled-coil region" evidence="9">
    <location>
        <begin position="497"/>
        <end position="535"/>
    </location>
</feature>
<dbReference type="PROSITE" id="PS50111">
    <property type="entry name" value="CHEMOTAXIS_TRANSDUC_2"/>
    <property type="match status" value="1"/>
</dbReference>
<dbReference type="Pfam" id="PF17200">
    <property type="entry name" value="sCache_2"/>
    <property type="match status" value="1"/>
</dbReference>
<evidence type="ECO:0000313" key="13">
    <source>
        <dbReference type="EMBL" id="TCP14644.1"/>
    </source>
</evidence>
<dbReference type="Pfam" id="PF00672">
    <property type="entry name" value="HAMP"/>
    <property type="match status" value="1"/>
</dbReference>
<feature type="domain" description="HAMP" evidence="12">
    <location>
        <begin position="240"/>
        <end position="292"/>
    </location>
</feature>
<dbReference type="RefSeq" id="WP_119014206.1">
    <property type="nucleotide sequence ID" value="NZ_QXNC01000029.1"/>
</dbReference>
<keyword evidence="6 10" id="KW-0472">Membrane</keyword>
<evidence type="ECO:0000256" key="1">
    <source>
        <dbReference type="ARBA" id="ARBA00004651"/>
    </source>
</evidence>
<dbReference type="InterPro" id="IPR025991">
    <property type="entry name" value="Chemoreceptor_zinc-bind_dom"/>
</dbReference>
<evidence type="ECO:0000256" key="9">
    <source>
        <dbReference type="SAM" id="Coils"/>
    </source>
</evidence>
<evidence type="ECO:0000256" key="6">
    <source>
        <dbReference type="ARBA" id="ARBA00023136"/>
    </source>
</evidence>
<accession>A0A4R2N3J2</accession>
<protein>
    <submittedName>
        <fullName evidence="13">Methyl-accepting chemotaxis sensory transducer with Cache sensor</fullName>
    </submittedName>
</protein>
<evidence type="ECO:0000259" key="12">
    <source>
        <dbReference type="PROSITE" id="PS50885"/>
    </source>
</evidence>
<dbReference type="PANTHER" id="PTHR43531">
    <property type="entry name" value="PROTEIN ICFG"/>
    <property type="match status" value="1"/>
</dbReference>
<evidence type="ECO:0000313" key="14">
    <source>
        <dbReference type="Proteomes" id="UP000295182"/>
    </source>
</evidence>
<dbReference type="PANTHER" id="PTHR43531:SF14">
    <property type="entry name" value="METHYL-ACCEPTING CHEMOTAXIS PROTEIN I-RELATED"/>
    <property type="match status" value="1"/>
</dbReference>
<dbReference type="PROSITE" id="PS50885">
    <property type="entry name" value="HAMP"/>
    <property type="match status" value="1"/>
</dbReference>
<keyword evidence="9" id="KW-0175">Coiled coil</keyword>
<dbReference type="InterPro" id="IPR004089">
    <property type="entry name" value="MCPsignal_dom"/>
</dbReference>
<feature type="domain" description="Methyl-accepting transducer" evidence="11">
    <location>
        <begin position="297"/>
        <end position="526"/>
    </location>
</feature>
<evidence type="ECO:0000256" key="10">
    <source>
        <dbReference type="SAM" id="Phobius"/>
    </source>
</evidence>
<dbReference type="SUPFAM" id="SSF58104">
    <property type="entry name" value="Methyl-accepting chemotaxis protein (MCP) signaling domain"/>
    <property type="match status" value="1"/>
</dbReference>
<dbReference type="GO" id="GO:0004888">
    <property type="term" value="F:transmembrane signaling receptor activity"/>
    <property type="evidence" value="ECO:0007669"/>
    <property type="project" value="InterPro"/>
</dbReference>
<name>A0A4R2N3J2_9BURK</name>
<dbReference type="GO" id="GO:0006935">
    <property type="term" value="P:chemotaxis"/>
    <property type="evidence" value="ECO:0007669"/>
    <property type="project" value="InterPro"/>
</dbReference>
<evidence type="ECO:0000256" key="4">
    <source>
        <dbReference type="ARBA" id="ARBA00022692"/>
    </source>
</evidence>
<comment type="similarity">
    <text evidence="7">Belongs to the methyl-accepting chemotaxis (MCP) protein family.</text>
</comment>
<dbReference type="Pfam" id="PF13682">
    <property type="entry name" value="CZB"/>
    <property type="match status" value="1"/>
</dbReference>
<dbReference type="CDD" id="cd11386">
    <property type="entry name" value="MCP_signal"/>
    <property type="match status" value="1"/>
</dbReference>
<keyword evidence="5 10" id="KW-1133">Transmembrane helix</keyword>
<evidence type="ECO:0000256" key="7">
    <source>
        <dbReference type="ARBA" id="ARBA00029447"/>
    </source>
</evidence>
<dbReference type="Gene3D" id="1.10.287.950">
    <property type="entry name" value="Methyl-accepting chemotaxis protein"/>
    <property type="match status" value="1"/>
</dbReference>
<dbReference type="InterPro" id="IPR051310">
    <property type="entry name" value="MCP_chemotaxis"/>
</dbReference>
<keyword evidence="3" id="KW-0488">Methylation</keyword>
<comment type="caution">
    <text evidence="13">The sequence shown here is derived from an EMBL/GenBank/DDBJ whole genome shotgun (WGS) entry which is preliminary data.</text>
</comment>
<evidence type="ECO:0000256" key="2">
    <source>
        <dbReference type="ARBA" id="ARBA00022475"/>
    </source>
</evidence>
<feature type="transmembrane region" description="Helical" evidence="10">
    <location>
        <begin position="40"/>
        <end position="59"/>
    </location>
</feature>
<keyword evidence="4 10" id="KW-0812">Transmembrane</keyword>
<evidence type="ECO:0000256" key="8">
    <source>
        <dbReference type="PROSITE-ProRule" id="PRU00284"/>
    </source>
</evidence>